<organism evidence="2 3">
    <name type="scientific">Linnemannia elongata AG-77</name>
    <dbReference type="NCBI Taxonomy" id="1314771"/>
    <lineage>
        <taxon>Eukaryota</taxon>
        <taxon>Fungi</taxon>
        <taxon>Fungi incertae sedis</taxon>
        <taxon>Mucoromycota</taxon>
        <taxon>Mortierellomycotina</taxon>
        <taxon>Mortierellomycetes</taxon>
        <taxon>Mortierellales</taxon>
        <taxon>Mortierellaceae</taxon>
        <taxon>Linnemannia</taxon>
    </lineage>
</organism>
<evidence type="ECO:0000313" key="3">
    <source>
        <dbReference type="Proteomes" id="UP000078512"/>
    </source>
</evidence>
<name>A0A197JFL8_9FUNG</name>
<dbReference type="Proteomes" id="UP000078512">
    <property type="component" value="Unassembled WGS sequence"/>
</dbReference>
<evidence type="ECO:0000256" key="1">
    <source>
        <dbReference type="SAM" id="MobiDB-lite"/>
    </source>
</evidence>
<evidence type="ECO:0000313" key="2">
    <source>
        <dbReference type="EMBL" id="OAQ23209.1"/>
    </source>
</evidence>
<keyword evidence="3" id="KW-1185">Reference proteome</keyword>
<feature type="region of interest" description="Disordered" evidence="1">
    <location>
        <begin position="55"/>
        <end position="78"/>
    </location>
</feature>
<protein>
    <submittedName>
        <fullName evidence="2">Uncharacterized protein</fullName>
    </submittedName>
</protein>
<reference evidence="2 3" key="1">
    <citation type="submission" date="2016-05" db="EMBL/GenBank/DDBJ databases">
        <title>Genome sequencing reveals origins of a unique bacterial endosymbiosis in the earliest lineages of terrestrial Fungi.</title>
        <authorList>
            <consortium name="DOE Joint Genome Institute"/>
            <person name="Uehling J."/>
            <person name="Gryganskyi A."/>
            <person name="Hameed K."/>
            <person name="Tschaplinski T."/>
            <person name="Misztal P."/>
            <person name="Wu S."/>
            <person name="Desiro A."/>
            <person name="Vande Pol N."/>
            <person name="Du Z.-Y."/>
            <person name="Zienkiewicz A."/>
            <person name="Zienkiewicz K."/>
            <person name="Morin E."/>
            <person name="Tisserant E."/>
            <person name="Splivallo R."/>
            <person name="Hainaut M."/>
            <person name="Henrissat B."/>
            <person name="Ohm R."/>
            <person name="Kuo A."/>
            <person name="Yan J."/>
            <person name="Lipzen A."/>
            <person name="Nolan M."/>
            <person name="Labutti K."/>
            <person name="Barry K."/>
            <person name="Goldstein A."/>
            <person name="Labbe J."/>
            <person name="Schadt C."/>
            <person name="Tuskan G."/>
            <person name="Grigoriev I."/>
            <person name="Martin F."/>
            <person name="Vilgalys R."/>
            <person name="Bonito G."/>
        </authorList>
    </citation>
    <scope>NUCLEOTIDE SEQUENCE [LARGE SCALE GENOMIC DNA]</scope>
    <source>
        <strain evidence="2 3">AG-77</strain>
    </source>
</reference>
<dbReference type="AlphaFoldDB" id="A0A197JFL8"/>
<sequence length="390" mass="43113">MPPTTVSPVQAASLVVLDTGMPPCSVFSSDVLAAAPQALVKDSVSIDPFDGTCQSSKKITGPSLIEQHSSASSEDHPMSVSEPALVQATTEEILDPGSIVHASPPYPEERSLTVLSTRPARAQTTIEEILDSASMEYTSSSLEGRYSSFPQPALAQRATMKEEARQEEGAKGECDFEYTSFSSRDVPAHTTSMEEEGVDEELYMGYHPFDAEDHPVPQISLPEYDPNDPLWMYIDTWLNQLPNSRIPDPFVHVPAKYHHSLETFLNSVLPPSLPSHQIQDSGMDSSSNNGPSPPEVHPNTQDPSAVLRSSTPTPMTLDDDESFIFSAPPGPWNTMWVIDEDDDLDAPYQQGWMPCNQDMAERVLDQFEVDYDERFADDVQHFDNFQSDEE</sequence>
<dbReference type="OrthoDB" id="2403581at2759"/>
<dbReference type="EMBL" id="KV442126">
    <property type="protein sequence ID" value="OAQ23209.1"/>
    <property type="molecule type" value="Genomic_DNA"/>
</dbReference>
<accession>A0A197JFL8</accession>
<proteinExistence type="predicted"/>
<gene>
    <name evidence="2" type="ORF">K457DRAFT_25293</name>
</gene>
<feature type="compositionally biased region" description="Polar residues" evidence="1">
    <location>
        <begin position="298"/>
        <end position="314"/>
    </location>
</feature>
<feature type="region of interest" description="Disordered" evidence="1">
    <location>
        <begin position="272"/>
        <end position="320"/>
    </location>
</feature>
<feature type="compositionally biased region" description="Polar residues" evidence="1">
    <location>
        <begin position="274"/>
        <end position="290"/>
    </location>
</feature>